<organism evidence="5 9">
    <name type="scientific">Rotaria socialis</name>
    <dbReference type="NCBI Taxonomy" id="392032"/>
    <lineage>
        <taxon>Eukaryota</taxon>
        <taxon>Metazoa</taxon>
        <taxon>Spiralia</taxon>
        <taxon>Gnathifera</taxon>
        <taxon>Rotifera</taxon>
        <taxon>Eurotatoria</taxon>
        <taxon>Bdelloidea</taxon>
        <taxon>Philodinida</taxon>
        <taxon>Philodinidae</taxon>
        <taxon>Rotaria</taxon>
    </lineage>
</organism>
<gene>
    <name evidence="4" type="ORF">FME351_LOCUS1189</name>
    <name evidence="5" type="ORF">GRG538_LOCUS19506</name>
    <name evidence="7" type="ORF">HFQ381_LOCUS29039</name>
    <name evidence="2" type="ORF">LUA448_LOCUS2049</name>
    <name evidence="3" type="ORF">TIS948_LOCUS19880</name>
    <name evidence="8" type="ORF">TSG867_LOCUS29308</name>
    <name evidence="6" type="ORF">UJA718_LOCUS23059</name>
</gene>
<comment type="caution">
    <text evidence="5">The sequence shown here is derived from an EMBL/GenBank/DDBJ whole genome shotgun (WGS) entry which is preliminary data.</text>
</comment>
<dbReference type="EMBL" id="CAJOBQ010004057">
    <property type="protein sequence ID" value="CAF4625852.1"/>
    <property type="molecule type" value="Genomic_DNA"/>
</dbReference>
<evidence type="ECO:0000313" key="4">
    <source>
        <dbReference type="EMBL" id="CAF3319147.1"/>
    </source>
</evidence>
<accession>A0A818J9J5</accession>
<dbReference type="EMBL" id="CAJNXB010003515">
    <property type="protein sequence ID" value="CAF3317653.1"/>
    <property type="molecule type" value="Genomic_DNA"/>
</dbReference>
<dbReference type="EMBL" id="CAJOBO010004396">
    <property type="protein sequence ID" value="CAF4519671.1"/>
    <property type="molecule type" value="Genomic_DNA"/>
</dbReference>
<evidence type="ECO:0000313" key="6">
    <source>
        <dbReference type="EMBL" id="CAF4454900.1"/>
    </source>
</evidence>
<dbReference type="Proteomes" id="UP000663869">
    <property type="component" value="Unassembled WGS sequence"/>
</dbReference>
<proteinExistence type="predicted"/>
<dbReference type="AlphaFoldDB" id="A0A818J9J5"/>
<evidence type="ECO:0000313" key="8">
    <source>
        <dbReference type="EMBL" id="CAF4625852.1"/>
    </source>
</evidence>
<dbReference type="EMBL" id="CAJNYU010000027">
    <property type="protein sequence ID" value="CAF3319147.1"/>
    <property type="molecule type" value="Genomic_DNA"/>
</dbReference>
<evidence type="ECO:0000313" key="5">
    <source>
        <dbReference type="EMBL" id="CAF3535766.1"/>
    </source>
</evidence>
<dbReference type="EMBL" id="CAJNYD010000055">
    <property type="protein sequence ID" value="CAF3198253.1"/>
    <property type="molecule type" value="Genomic_DNA"/>
</dbReference>
<feature type="compositionally biased region" description="Polar residues" evidence="1">
    <location>
        <begin position="76"/>
        <end position="87"/>
    </location>
</feature>
<evidence type="ECO:0000313" key="10">
    <source>
        <dbReference type="Proteomes" id="UP000663873"/>
    </source>
</evidence>
<dbReference type="EMBL" id="CAJNYT010003180">
    <property type="protein sequence ID" value="CAF3535766.1"/>
    <property type="molecule type" value="Genomic_DNA"/>
</dbReference>
<dbReference type="Proteomes" id="UP000663825">
    <property type="component" value="Unassembled WGS sequence"/>
</dbReference>
<dbReference type="EMBL" id="CAJOBP010004913">
    <property type="protein sequence ID" value="CAF4454900.1"/>
    <property type="molecule type" value="Genomic_DNA"/>
</dbReference>
<feature type="region of interest" description="Disordered" evidence="1">
    <location>
        <begin position="1"/>
        <end position="87"/>
    </location>
</feature>
<evidence type="ECO:0000313" key="7">
    <source>
        <dbReference type="EMBL" id="CAF4519671.1"/>
    </source>
</evidence>
<dbReference type="Proteomes" id="UP000663851">
    <property type="component" value="Unassembled WGS sequence"/>
</dbReference>
<evidence type="ECO:0000313" key="3">
    <source>
        <dbReference type="EMBL" id="CAF3317653.1"/>
    </source>
</evidence>
<evidence type="ECO:0000313" key="9">
    <source>
        <dbReference type="Proteomes" id="UP000663872"/>
    </source>
</evidence>
<evidence type="ECO:0000256" key="1">
    <source>
        <dbReference type="SAM" id="MobiDB-lite"/>
    </source>
</evidence>
<name>A0A818J9J5_9BILA</name>
<evidence type="ECO:0000313" key="2">
    <source>
        <dbReference type="EMBL" id="CAF3198253.1"/>
    </source>
</evidence>
<feature type="compositionally biased region" description="Polar residues" evidence="1">
    <location>
        <begin position="1"/>
        <end position="22"/>
    </location>
</feature>
<keyword evidence="10" id="KW-1185">Reference proteome</keyword>
<reference evidence="5" key="1">
    <citation type="submission" date="2021-02" db="EMBL/GenBank/DDBJ databases">
        <authorList>
            <person name="Nowell W R."/>
        </authorList>
    </citation>
    <scope>NUCLEOTIDE SEQUENCE</scope>
</reference>
<dbReference type="Proteomes" id="UP000663873">
    <property type="component" value="Unassembled WGS sequence"/>
</dbReference>
<dbReference type="Proteomes" id="UP000663833">
    <property type="component" value="Unassembled WGS sequence"/>
</dbReference>
<dbReference type="Proteomes" id="UP000663862">
    <property type="component" value="Unassembled WGS sequence"/>
</dbReference>
<protein>
    <submittedName>
        <fullName evidence="5">Uncharacterized protein</fullName>
    </submittedName>
</protein>
<dbReference type="Proteomes" id="UP000663872">
    <property type="component" value="Unassembled WGS sequence"/>
</dbReference>
<feature type="compositionally biased region" description="Low complexity" evidence="1">
    <location>
        <begin position="54"/>
        <end position="69"/>
    </location>
</feature>
<sequence>MSNKTFTSESILSSGEEQSSMPNVKKINSDTEINDFRSNSKKCSSGSPDVIVETISPSISSTTNTNKSNQGHKTKTNSNYKNQSPNQLFTQVKRNGLRLRAVFGQ</sequence>